<dbReference type="SUPFAM" id="SSF55729">
    <property type="entry name" value="Acyl-CoA N-acyltransferases (Nat)"/>
    <property type="match status" value="1"/>
</dbReference>
<gene>
    <name evidence="2" type="ORF">ACFOUV_13655</name>
</gene>
<dbReference type="EC" id="2.3.-.-" evidence="2"/>
<organism evidence="2 3">
    <name type="scientific">Oceanobacillus longus</name>
    <dbReference type="NCBI Taxonomy" id="930120"/>
    <lineage>
        <taxon>Bacteria</taxon>
        <taxon>Bacillati</taxon>
        <taxon>Bacillota</taxon>
        <taxon>Bacilli</taxon>
        <taxon>Bacillales</taxon>
        <taxon>Bacillaceae</taxon>
        <taxon>Oceanobacillus</taxon>
    </lineage>
</organism>
<feature type="domain" description="N-acetyltransferase" evidence="1">
    <location>
        <begin position="36"/>
        <end position="179"/>
    </location>
</feature>
<dbReference type="PANTHER" id="PTHR43441:SF3">
    <property type="entry name" value="ACETYLTRANSFERASE"/>
    <property type="match status" value="1"/>
</dbReference>
<evidence type="ECO:0000313" key="3">
    <source>
        <dbReference type="Proteomes" id="UP001595772"/>
    </source>
</evidence>
<keyword evidence="2" id="KW-0012">Acyltransferase</keyword>
<dbReference type="EMBL" id="JBHSAO010000010">
    <property type="protein sequence ID" value="MFC4024843.1"/>
    <property type="molecule type" value="Genomic_DNA"/>
</dbReference>
<dbReference type="InterPro" id="IPR000182">
    <property type="entry name" value="GNAT_dom"/>
</dbReference>
<protein>
    <submittedName>
        <fullName evidence="2">GNAT family N-acetyltransferase</fullName>
        <ecNumber evidence="2">2.3.-.-</ecNumber>
    </submittedName>
</protein>
<dbReference type="Pfam" id="PF13302">
    <property type="entry name" value="Acetyltransf_3"/>
    <property type="match status" value="1"/>
</dbReference>
<dbReference type="PROSITE" id="PS51186">
    <property type="entry name" value="GNAT"/>
    <property type="match status" value="1"/>
</dbReference>
<proteinExistence type="predicted"/>
<reference evidence="3" key="1">
    <citation type="journal article" date="2019" name="Int. J. Syst. Evol. Microbiol.">
        <title>The Global Catalogue of Microorganisms (GCM) 10K type strain sequencing project: providing services to taxonomists for standard genome sequencing and annotation.</title>
        <authorList>
            <consortium name="The Broad Institute Genomics Platform"/>
            <consortium name="The Broad Institute Genome Sequencing Center for Infectious Disease"/>
            <person name="Wu L."/>
            <person name="Ma J."/>
        </authorList>
    </citation>
    <scope>NUCLEOTIDE SEQUENCE [LARGE SCALE GENOMIC DNA]</scope>
    <source>
        <strain evidence="3">IBRC-M 10703</strain>
    </source>
</reference>
<name>A0ABV8GY69_9BACI</name>
<dbReference type="GO" id="GO:0016746">
    <property type="term" value="F:acyltransferase activity"/>
    <property type="evidence" value="ECO:0007669"/>
    <property type="project" value="UniProtKB-KW"/>
</dbReference>
<evidence type="ECO:0000313" key="2">
    <source>
        <dbReference type="EMBL" id="MFC4024843.1"/>
    </source>
</evidence>
<sequence>MNPFLIDFPQEFETERLLIRAPKSGDGKAANQAIKASINELRPWMPFARNVPSEEETEINIRQAYIKFLSREDLRFHVFLKETGEFIVSSGLHRIDWNVRKFEIGYWADSRYTGNGYVTEAVAGLTDFAFKKLRANRIEIRCDAKNRKSRAVAERLEFNLEGILINDDMSADESELRDTCIYAKISKR</sequence>
<comment type="caution">
    <text evidence="2">The sequence shown here is derived from an EMBL/GenBank/DDBJ whole genome shotgun (WGS) entry which is preliminary data.</text>
</comment>
<keyword evidence="3" id="KW-1185">Reference proteome</keyword>
<dbReference type="RefSeq" id="WP_379497342.1">
    <property type="nucleotide sequence ID" value="NZ_JBHSAO010000010.1"/>
</dbReference>
<dbReference type="Proteomes" id="UP001595772">
    <property type="component" value="Unassembled WGS sequence"/>
</dbReference>
<evidence type="ECO:0000259" key="1">
    <source>
        <dbReference type="PROSITE" id="PS51186"/>
    </source>
</evidence>
<dbReference type="PANTHER" id="PTHR43441">
    <property type="entry name" value="RIBOSOMAL-PROTEIN-SERINE ACETYLTRANSFERASE"/>
    <property type="match status" value="1"/>
</dbReference>
<keyword evidence="2" id="KW-0808">Transferase</keyword>
<accession>A0ABV8GY69</accession>
<dbReference type="InterPro" id="IPR016181">
    <property type="entry name" value="Acyl_CoA_acyltransferase"/>
</dbReference>
<dbReference type="InterPro" id="IPR051908">
    <property type="entry name" value="Ribosomal_N-acetyltransferase"/>
</dbReference>
<dbReference type="Gene3D" id="3.40.630.30">
    <property type="match status" value="1"/>
</dbReference>